<name>A0A1F6DDH0_9BACT</name>
<evidence type="ECO:0000313" key="4">
    <source>
        <dbReference type="EMBL" id="OGG59441.1"/>
    </source>
</evidence>
<organism evidence="4 5">
    <name type="scientific">Candidatus Kaiserbacteria bacterium RIFCSPHIGHO2_02_FULL_49_16</name>
    <dbReference type="NCBI Taxonomy" id="1798490"/>
    <lineage>
        <taxon>Bacteria</taxon>
        <taxon>Candidatus Kaiseribacteriota</taxon>
    </lineage>
</organism>
<accession>A0A1F6DDH0</accession>
<dbReference type="EMBL" id="MFLD01000026">
    <property type="protein sequence ID" value="OGG59441.1"/>
    <property type="molecule type" value="Genomic_DNA"/>
</dbReference>
<dbReference type="InterPro" id="IPR002477">
    <property type="entry name" value="Peptidoglycan-bd-like"/>
</dbReference>
<dbReference type="Gene3D" id="2.60.40.10">
    <property type="entry name" value="Immunoglobulins"/>
    <property type="match status" value="2"/>
</dbReference>
<dbReference type="SUPFAM" id="SSF81296">
    <property type="entry name" value="E set domains"/>
    <property type="match status" value="1"/>
</dbReference>
<dbReference type="SUPFAM" id="SSF47090">
    <property type="entry name" value="PGBD-like"/>
    <property type="match status" value="1"/>
</dbReference>
<feature type="compositionally biased region" description="Low complexity" evidence="1">
    <location>
        <begin position="219"/>
        <end position="234"/>
    </location>
</feature>
<dbReference type="AlphaFoldDB" id="A0A1F6DDH0"/>
<dbReference type="Proteomes" id="UP000178042">
    <property type="component" value="Unassembled WGS sequence"/>
</dbReference>
<evidence type="ECO:0008006" key="6">
    <source>
        <dbReference type="Google" id="ProtNLM"/>
    </source>
</evidence>
<dbReference type="InterPro" id="IPR014756">
    <property type="entry name" value="Ig_E-set"/>
</dbReference>
<evidence type="ECO:0000259" key="3">
    <source>
        <dbReference type="Pfam" id="PF01833"/>
    </source>
</evidence>
<evidence type="ECO:0000256" key="1">
    <source>
        <dbReference type="SAM" id="MobiDB-lite"/>
    </source>
</evidence>
<protein>
    <recommendedName>
        <fullName evidence="6">Peptidoglycan binding-like domain-containing protein</fullName>
    </recommendedName>
</protein>
<dbReference type="InterPro" id="IPR002909">
    <property type="entry name" value="IPT_dom"/>
</dbReference>
<dbReference type="InterPro" id="IPR036366">
    <property type="entry name" value="PGBDSf"/>
</dbReference>
<reference evidence="4 5" key="1">
    <citation type="journal article" date="2016" name="Nat. Commun.">
        <title>Thousands of microbial genomes shed light on interconnected biogeochemical processes in an aquifer system.</title>
        <authorList>
            <person name="Anantharaman K."/>
            <person name="Brown C.T."/>
            <person name="Hug L.A."/>
            <person name="Sharon I."/>
            <person name="Castelle C.J."/>
            <person name="Probst A.J."/>
            <person name="Thomas B.C."/>
            <person name="Singh A."/>
            <person name="Wilkins M.J."/>
            <person name="Karaoz U."/>
            <person name="Brodie E.L."/>
            <person name="Williams K.H."/>
            <person name="Hubbard S.S."/>
            <person name="Banfield J.F."/>
        </authorList>
    </citation>
    <scope>NUCLEOTIDE SEQUENCE [LARGE SCALE GENOMIC DNA]</scope>
</reference>
<feature type="compositionally biased region" description="Low complexity" evidence="1">
    <location>
        <begin position="188"/>
        <end position="199"/>
    </location>
</feature>
<feature type="region of interest" description="Disordered" evidence="1">
    <location>
        <begin position="188"/>
        <end position="234"/>
    </location>
</feature>
<dbReference type="Gene3D" id="1.10.101.10">
    <property type="entry name" value="PGBD-like superfamily/PGBD"/>
    <property type="match status" value="1"/>
</dbReference>
<feature type="domain" description="IPT/TIG" evidence="3">
    <location>
        <begin position="533"/>
        <end position="617"/>
    </location>
</feature>
<comment type="caution">
    <text evidence="4">The sequence shown here is derived from an EMBL/GenBank/DDBJ whole genome shotgun (WGS) entry which is preliminary data.</text>
</comment>
<evidence type="ECO:0000259" key="2">
    <source>
        <dbReference type="Pfam" id="PF01471"/>
    </source>
</evidence>
<sequence>MRRLIIVSNSSFMLKRLFFGGVGLALLVTPLLALAQTASDLGACTGNTYAMSESERQSCLNLFLAKLAQLVQKASTLVLTGQGVENIATSAVAVTVRAAPASKPYCHNFPDFRLDVGDSGDEIIALKKALSRVLGEGYMQPANPKQNYYDEITAENVKELQSKNGIVTTGNVGSRTRSLLNRLVVCPSTPRTTQPTTQPKAEPTTQQASSTTINVNTDKANTTANPTPAGGAKAATTSTITGTVVSGSVGTVNVTYANLPASSANYYIQLIDQETLNPVQNAALQNVKPPGGNAAMSSIPTGTYILRVRRIDSILSQPVIAESPEFTLDISAAAGSVPRISSFIPNTVTSGVSTKMIIRGSGFRKDVKFVFSGASNGSLPTNYVSSQRIDVGPYSWSGAIGTHSFYIENIGGQKSDSKTFTINPPVSASDAAGSAITISSFNPTAATAGVSSNIVINGFNFPRNAELVSTNVMGVTSKVPARYISSQELRVEPYTWHIGLVGDYTFRVRDKDTLAMSEPSATFRVIAPASNFPFITSISPSILSAGQTNFTINGYNFQNGATVSYGNSIGNSSSTFVATIVSSSRIDVIAKGLASSSSYMVYVKNPGGQKSAGCETYAFCASTFSVVPPISGTISQDAASSISGNPSSLSWTSAGATSCSVQYRWKSRADSSYGSWFETGFTGLNSPNTSFLLNTPGLYQIRISCNGYGGATYTTPDTQVITHTVTPPAATSANTAAPVVNSLTAASAYR</sequence>
<gene>
    <name evidence="4" type="ORF">A3C86_00600</name>
</gene>
<dbReference type="InterPro" id="IPR013783">
    <property type="entry name" value="Ig-like_fold"/>
</dbReference>
<dbReference type="InterPro" id="IPR036365">
    <property type="entry name" value="PGBD-like_sf"/>
</dbReference>
<proteinExistence type="predicted"/>
<evidence type="ECO:0000313" key="5">
    <source>
        <dbReference type="Proteomes" id="UP000178042"/>
    </source>
</evidence>
<dbReference type="Pfam" id="PF01833">
    <property type="entry name" value="TIG"/>
    <property type="match status" value="1"/>
</dbReference>
<feature type="compositionally biased region" description="Polar residues" evidence="1">
    <location>
        <begin position="203"/>
        <end position="218"/>
    </location>
</feature>
<feature type="domain" description="Peptidoglycan binding-like" evidence="2">
    <location>
        <begin position="119"/>
        <end position="180"/>
    </location>
</feature>
<dbReference type="Pfam" id="PF01471">
    <property type="entry name" value="PG_binding_1"/>
    <property type="match status" value="1"/>
</dbReference>